<proteinExistence type="predicted"/>
<dbReference type="Proteomes" id="UP000827092">
    <property type="component" value="Unassembled WGS sequence"/>
</dbReference>
<dbReference type="EMBL" id="JAFNEN010000258">
    <property type="protein sequence ID" value="KAG8187822.1"/>
    <property type="molecule type" value="Genomic_DNA"/>
</dbReference>
<evidence type="ECO:0000313" key="1">
    <source>
        <dbReference type="EMBL" id="KAG8187822.1"/>
    </source>
</evidence>
<reference evidence="1 2" key="1">
    <citation type="journal article" date="2022" name="Nat. Ecol. Evol.">
        <title>A masculinizing supergene underlies an exaggerated male reproductive morph in a spider.</title>
        <authorList>
            <person name="Hendrickx F."/>
            <person name="De Corte Z."/>
            <person name="Sonet G."/>
            <person name="Van Belleghem S.M."/>
            <person name="Kostlbacher S."/>
            <person name="Vangestel C."/>
        </authorList>
    </citation>
    <scope>NUCLEOTIDE SEQUENCE [LARGE SCALE GENOMIC DNA]</scope>
    <source>
        <strain evidence="1">W744_W776</strain>
    </source>
</reference>
<accession>A0AAV6UTS7</accession>
<keyword evidence="2" id="KW-1185">Reference proteome</keyword>
<organism evidence="1 2">
    <name type="scientific">Oedothorax gibbosus</name>
    <dbReference type="NCBI Taxonomy" id="931172"/>
    <lineage>
        <taxon>Eukaryota</taxon>
        <taxon>Metazoa</taxon>
        <taxon>Ecdysozoa</taxon>
        <taxon>Arthropoda</taxon>
        <taxon>Chelicerata</taxon>
        <taxon>Arachnida</taxon>
        <taxon>Araneae</taxon>
        <taxon>Araneomorphae</taxon>
        <taxon>Entelegynae</taxon>
        <taxon>Araneoidea</taxon>
        <taxon>Linyphiidae</taxon>
        <taxon>Erigoninae</taxon>
        <taxon>Oedothorax</taxon>
    </lineage>
</organism>
<name>A0AAV6UTS7_9ARAC</name>
<gene>
    <name evidence="1" type="ORF">JTE90_001196</name>
</gene>
<comment type="caution">
    <text evidence="1">The sequence shown here is derived from an EMBL/GenBank/DDBJ whole genome shotgun (WGS) entry which is preliminary data.</text>
</comment>
<protein>
    <submittedName>
        <fullName evidence="1">Uncharacterized protein</fullName>
    </submittedName>
</protein>
<dbReference type="AlphaFoldDB" id="A0AAV6UTS7"/>
<evidence type="ECO:0000313" key="2">
    <source>
        <dbReference type="Proteomes" id="UP000827092"/>
    </source>
</evidence>
<sequence length="70" mass="8024">MECRETFMECFLQHLPDFLSHGIEEKTRKKTPRAANSHLAEIRVSFWIEGIDSGISFRSCKLDFDGCSNG</sequence>